<dbReference type="Proteomes" id="UP000624709">
    <property type="component" value="Unassembled WGS sequence"/>
</dbReference>
<organism evidence="1 2">
    <name type="scientific">Actinoplanes palleronii</name>
    <dbReference type="NCBI Taxonomy" id="113570"/>
    <lineage>
        <taxon>Bacteria</taxon>
        <taxon>Bacillati</taxon>
        <taxon>Actinomycetota</taxon>
        <taxon>Actinomycetes</taxon>
        <taxon>Micromonosporales</taxon>
        <taxon>Micromonosporaceae</taxon>
        <taxon>Actinoplanes</taxon>
    </lineage>
</organism>
<reference evidence="1 2" key="1">
    <citation type="submission" date="2021-01" db="EMBL/GenBank/DDBJ databases">
        <title>Whole genome shotgun sequence of Actinoplanes palleronii NBRC 14916.</title>
        <authorList>
            <person name="Komaki H."/>
            <person name="Tamura T."/>
        </authorList>
    </citation>
    <scope>NUCLEOTIDE SEQUENCE [LARGE SCALE GENOMIC DNA]</scope>
    <source>
        <strain evidence="1 2">NBRC 14916</strain>
    </source>
</reference>
<gene>
    <name evidence="1" type="ORF">Apa02nite_040470</name>
</gene>
<evidence type="ECO:0000313" key="2">
    <source>
        <dbReference type="Proteomes" id="UP000624709"/>
    </source>
</evidence>
<proteinExistence type="predicted"/>
<comment type="caution">
    <text evidence="1">The sequence shown here is derived from an EMBL/GenBank/DDBJ whole genome shotgun (WGS) entry which is preliminary data.</text>
</comment>
<keyword evidence="2" id="KW-1185">Reference proteome</keyword>
<evidence type="ECO:0000313" key="1">
    <source>
        <dbReference type="EMBL" id="GIE67939.1"/>
    </source>
</evidence>
<protein>
    <submittedName>
        <fullName evidence="1">Uncharacterized protein</fullName>
    </submittedName>
</protein>
<accession>A0ABQ4BB61</accession>
<name>A0ABQ4BB61_9ACTN</name>
<sequence>MGPAGLRVGAVWAVGAGLGVRRNREAAASVRSGRRAASGEWLLSMSGGAGG</sequence>
<dbReference type="EMBL" id="BOMS01000053">
    <property type="protein sequence ID" value="GIE67939.1"/>
    <property type="molecule type" value="Genomic_DNA"/>
</dbReference>